<dbReference type="SUPFAM" id="SSF52540">
    <property type="entry name" value="P-loop containing nucleoside triphosphate hydrolases"/>
    <property type="match status" value="1"/>
</dbReference>
<evidence type="ECO:0000313" key="6">
    <source>
        <dbReference type="Proteomes" id="UP000265341"/>
    </source>
</evidence>
<dbReference type="AlphaFoldDB" id="A0A399ENI4"/>
<protein>
    <submittedName>
        <fullName evidence="5">Lipopolysaccharide export system ATP-binding protein LptB</fullName>
        <ecNumber evidence="5">3.6.3.-</ecNumber>
    </submittedName>
</protein>
<dbReference type="GO" id="GO:0015808">
    <property type="term" value="P:L-alanine transport"/>
    <property type="evidence" value="ECO:0007669"/>
    <property type="project" value="TreeGrafter"/>
</dbReference>
<evidence type="ECO:0000256" key="3">
    <source>
        <dbReference type="ARBA" id="ARBA00022840"/>
    </source>
</evidence>
<dbReference type="Pfam" id="PF00005">
    <property type="entry name" value="ABC_tran"/>
    <property type="match status" value="1"/>
</dbReference>
<evidence type="ECO:0000256" key="2">
    <source>
        <dbReference type="ARBA" id="ARBA00022741"/>
    </source>
</evidence>
<dbReference type="Pfam" id="PF12399">
    <property type="entry name" value="BCA_ABC_TP_C"/>
    <property type="match status" value="1"/>
</dbReference>
<sequence>MIATATAVASALEVQSVSKSFGGLKAVNAVSLTVKPGEIFSVIGPNGAGKTTFFNLLTGIYEPDEGSVRFFGKDITGMSPDKVAAHGIGRTFQNIRLFAAMTVLENVLIGHHVHTRSSYLDAILRTPRHLEAERKAKERAMELLDYMGLARRAGELATSLPYGEQRRLEIARALALEPKLLFLDEPAAGMNEQETSRLKEDVRRLRKELGLTIVLIEHDMSMVMSISDRIAVLEYGSKIAEGLPAEIRSNPRVIEAYLGKGAAEQAGGQA</sequence>
<dbReference type="EMBL" id="QWLA01000042">
    <property type="protein sequence ID" value="RIH85445.1"/>
    <property type="molecule type" value="Genomic_DNA"/>
</dbReference>
<evidence type="ECO:0000313" key="5">
    <source>
        <dbReference type="EMBL" id="RIH85445.1"/>
    </source>
</evidence>
<dbReference type="GO" id="GO:0005524">
    <property type="term" value="F:ATP binding"/>
    <property type="evidence" value="ECO:0007669"/>
    <property type="project" value="UniProtKB-KW"/>
</dbReference>
<proteinExistence type="predicted"/>
<dbReference type="GO" id="GO:1903806">
    <property type="term" value="P:L-isoleucine import across plasma membrane"/>
    <property type="evidence" value="ECO:0007669"/>
    <property type="project" value="TreeGrafter"/>
</dbReference>
<dbReference type="GO" id="GO:1903805">
    <property type="term" value="P:L-valine import across plasma membrane"/>
    <property type="evidence" value="ECO:0007669"/>
    <property type="project" value="TreeGrafter"/>
</dbReference>
<dbReference type="FunFam" id="3.40.50.300:FF:000421">
    <property type="entry name" value="Branched-chain amino acid ABC transporter ATP-binding protein"/>
    <property type="match status" value="1"/>
</dbReference>
<reference evidence="5 6" key="1">
    <citation type="submission" date="2018-08" db="EMBL/GenBank/DDBJ databases">
        <title>Meiothermus roseus NBRC 110900 genome sequencing project.</title>
        <authorList>
            <person name="Da Costa M.S."/>
            <person name="Albuquerque L."/>
            <person name="Raposo P."/>
            <person name="Froufe H.J.C."/>
            <person name="Barroso C.S."/>
            <person name="Egas C."/>
        </authorList>
    </citation>
    <scope>NUCLEOTIDE SEQUENCE [LARGE SCALE GENOMIC DNA]</scope>
    <source>
        <strain evidence="5 6">NBRC 110900</strain>
    </source>
</reference>
<dbReference type="InterPro" id="IPR003439">
    <property type="entry name" value="ABC_transporter-like_ATP-bd"/>
</dbReference>
<dbReference type="PANTHER" id="PTHR45772">
    <property type="entry name" value="CONSERVED COMPONENT OF ABC TRANSPORTER FOR NATURAL AMINO ACIDS-RELATED"/>
    <property type="match status" value="1"/>
</dbReference>
<keyword evidence="1" id="KW-0813">Transport</keyword>
<dbReference type="InterPro" id="IPR032823">
    <property type="entry name" value="BCA_ABC_TP_C"/>
</dbReference>
<dbReference type="InterPro" id="IPR027417">
    <property type="entry name" value="P-loop_NTPase"/>
</dbReference>
<dbReference type="EC" id="3.6.3.-" evidence="5"/>
<keyword evidence="3 5" id="KW-0067">ATP-binding</keyword>
<dbReference type="GO" id="GO:0042941">
    <property type="term" value="P:D-alanine transmembrane transport"/>
    <property type="evidence" value="ECO:0007669"/>
    <property type="project" value="TreeGrafter"/>
</dbReference>
<dbReference type="GO" id="GO:0005304">
    <property type="term" value="F:L-valine transmembrane transporter activity"/>
    <property type="evidence" value="ECO:0007669"/>
    <property type="project" value="TreeGrafter"/>
</dbReference>
<dbReference type="GO" id="GO:0015192">
    <property type="term" value="F:L-phenylalanine transmembrane transporter activity"/>
    <property type="evidence" value="ECO:0007669"/>
    <property type="project" value="TreeGrafter"/>
</dbReference>
<dbReference type="InterPro" id="IPR003593">
    <property type="entry name" value="AAA+_ATPase"/>
</dbReference>
<dbReference type="SMART" id="SM00382">
    <property type="entry name" value="AAA"/>
    <property type="match status" value="1"/>
</dbReference>
<feature type="domain" description="ABC transporter" evidence="4">
    <location>
        <begin position="12"/>
        <end position="260"/>
    </location>
</feature>
<dbReference type="GO" id="GO:0016887">
    <property type="term" value="F:ATP hydrolysis activity"/>
    <property type="evidence" value="ECO:0007669"/>
    <property type="project" value="InterPro"/>
</dbReference>
<gene>
    <name evidence="5" type="primary">lptB_4</name>
    <name evidence="5" type="ORF">Mrose_02228</name>
</gene>
<dbReference type="CDD" id="cd03219">
    <property type="entry name" value="ABC_Mj1267_LivG_branched"/>
    <property type="match status" value="1"/>
</dbReference>
<dbReference type="RefSeq" id="WP_119278285.1">
    <property type="nucleotide sequence ID" value="NZ_QWLA01000042.1"/>
</dbReference>
<accession>A0A399ENI4</accession>
<dbReference type="GO" id="GO:0005886">
    <property type="term" value="C:plasma membrane"/>
    <property type="evidence" value="ECO:0007669"/>
    <property type="project" value="TreeGrafter"/>
</dbReference>
<dbReference type="InterPro" id="IPR051120">
    <property type="entry name" value="ABC_AA/LPS_Transport"/>
</dbReference>
<dbReference type="GO" id="GO:0015188">
    <property type="term" value="F:L-isoleucine transmembrane transporter activity"/>
    <property type="evidence" value="ECO:0007669"/>
    <property type="project" value="TreeGrafter"/>
</dbReference>
<keyword evidence="5" id="KW-0378">Hydrolase</keyword>
<evidence type="ECO:0000256" key="1">
    <source>
        <dbReference type="ARBA" id="ARBA00022448"/>
    </source>
</evidence>
<dbReference type="Proteomes" id="UP000265341">
    <property type="component" value="Unassembled WGS sequence"/>
</dbReference>
<name>A0A399ENI4_9DEIN</name>
<evidence type="ECO:0000259" key="4">
    <source>
        <dbReference type="PROSITE" id="PS50893"/>
    </source>
</evidence>
<organism evidence="5 6">
    <name type="scientific">Calidithermus roseus</name>
    <dbReference type="NCBI Taxonomy" id="1644118"/>
    <lineage>
        <taxon>Bacteria</taxon>
        <taxon>Thermotogati</taxon>
        <taxon>Deinococcota</taxon>
        <taxon>Deinococci</taxon>
        <taxon>Thermales</taxon>
        <taxon>Thermaceae</taxon>
        <taxon>Calidithermus</taxon>
    </lineage>
</organism>
<dbReference type="OrthoDB" id="34082at2"/>
<keyword evidence="6" id="KW-1185">Reference proteome</keyword>
<comment type="caution">
    <text evidence="5">The sequence shown here is derived from an EMBL/GenBank/DDBJ whole genome shotgun (WGS) entry which is preliminary data.</text>
</comment>
<dbReference type="PROSITE" id="PS50893">
    <property type="entry name" value="ABC_TRANSPORTER_2"/>
    <property type="match status" value="1"/>
</dbReference>
<dbReference type="Gene3D" id="3.40.50.300">
    <property type="entry name" value="P-loop containing nucleotide triphosphate hydrolases"/>
    <property type="match status" value="1"/>
</dbReference>
<dbReference type="PANTHER" id="PTHR45772:SF7">
    <property type="entry name" value="AMINO ACID ABC TRANSPORTER ATP-BINDING PROTEIN"/>
    <property type="match status" value="1"/>
</dbReference>
<keyword evidence="2" id="KW-0547">Nucleotide-binding</keyword>